<dbReference type="EMBL" id="KV921880">
    <property type="protein sequence ID" value="ORE09074.1"/>
    <property type="molecule type" value="Genomic_DNA"/>
</dbReference>
<name>A0A1X0RAQ2_RHIZD</name>
<dbReference type="VEuPathDB" id="FungiDB:BCV72DRAFT_239939"/>
<sequence>MKTDGPAVDFHDIPNRWLLDYDKACGYEVDQMKTEGSEEAVQRKKISFNEKLREKLSLLQNDQQREDLLDDLTRSLEKYKAARIDDIDYVAAAIVKGRTKSTTGKRLLSSFEIAEKEAKKSETALSRTDSKQHISQHGTIDYVWPFKRDLEDRIVNNEKKKKKYDDENSFEFFVHPEIPRECIPETVDVGADGFCGFRSLATNIKGNQDILGC</sequence>
<dbReference type="OrthoDB" id="2283268at2759"/>
<protein>
    <recommendedName>
        <fullName evidence="2">OTU domain-containing protein</fullName>
    </recommendedName>
</protein>
<evidence type="ECO:0008006" key="2">
    <source>
        <dbReference type="Google" id="ProtNLM"/>
    </source>
</evidence>
<gene>
    <name evidence="1" type="ORF">BCV72DRAFT_239939</name>
</gene>
<dbReference type="Proteomes" id="UP000242414">
    <property type="component" value="Unassembled WGS sequence"/>
</dbReference>
<accession>A0A1X0RAQ2</accession>
<dbReference type="AlphaFoldDB" id="A0A1X0RAQ2"/>
<evidence type="ECO:0000313" key="1">
    <source>
        <dbReference type="EMBL" id="ORE09074.1"/>
    </source>
</evidence>
<organism evidence="1">
    <name type="scientific">Rhizopus microsporus var. microsporus</name>
    <dbReference type="NCBI Taxonomy" id="86635"/>
    <lineage>
        <taxon>Eukaryota</taxon>
        <taxon>Fungi</taxon>
        <taxon>Fungi incertae sedis</taxon>
        <taxon>Mucoromycota</taxon>
        <taxon>Mucoromycotina</taxon>
        <taxon>Mucoromycetes</taxon>
        <taxon>Mucorales</taxon>
        <taxon>Mucorineae</taxon>
        <taxon>Rhizopodaceae</taxon>
        <taxon>Rhizopus</taxon>
    </lineage>
</organism>
<reference evidence="1" key="1">
    <citation type="journal article" date="2016" name="Proc. Natl. Acad. Sci. U.S.A.">
        <title>Lipid metabolic changes in an early divergent fungus govern the establishment of a mutualistic symbiosis with endobacteria.</title>
        <authorList>
            <person name="Lastovetsky O.A."/>
            <person name="Gaspar M.L."/>
            <person name="Mondo S.J."/>
            <person name="LaButti K.M."/>
            <person name="Sandor L."/>
            <person name="Grigoriev I.V."/>
            <person name="Henry S.A."/>
            <person name="Pawlowska T.E."/>
        </authorList>
    </citation>
    <scope>NUCLEOTIDE SEQUENCE [LARGE SCALE GENOMIC DNA]</scope>
    <source>
        <strain evidence="1">ATCC 52814</strain>
    </source>
</reference>
<proteinExistence type="predicted"/>